<dbReference type="Gene3D" id="3.30.230.10">
    <property type="match status" value="1"/>
</dbReference>
<keyword evidence="6 7" id="KW-0694">RNA-binding</keyword>
<dbReference type="InterPro" id="IPR000100">
    <property type="entry name" value="RNase_P"/>
</dbReference>
<proteinExistence type="inferred from homology"/>
<evidence type="ECO:0000256" key="5">
    <source>
        <dbReference type="ARBA" id="ARBA00022801"/>
    </source>
</evidence>
<reference evidence="9 10" key="1">
    <citation type="submission" date="2018-04" db="EMBL/GenBank/DDBJ databases">
        <title>Genomic Encyclopedia of Archaeal and Bacterial Type Strains, Phase II (KMG-II): from individual species to whole genera.</title>
        <authorList>
            <person name="Goeker M."/>
        </authorList>
    </citation>
    <scope>NUCLEOTIDE SEQUENCE [LARGE SCALE GENOMIC DNA]</scope>
    <source>
        <strain evidence="9 10">DSM 5822</strain>
    </source>
</reference>
<dbReference type="InterPro" id="IPR020568">
    <property type="entry name" value="Ribosomal_Su5_D2-typ_SF"/>
</dbReference>
<organism evidence="9 10">
    <name type="scientific">Agitococcus lubricus</name>
    <dbReference type="NCBI Taxonomy" id="1077255"/>
    <lineage>
        <taxon>Bacteria</taxon>
        <taxon>Pseudomonadati</taxon>
        <taxon>Pseudomonadota</taxon>
        <taxon>Gammaproteobacteria</taxon>
        <taxon>Moraxellales</taxon>
        <taxon>Moraxellaceae</taxon>
        <taxon>Agitococcus</taxon>
    </lineage>
</organism>
<name>A0A2T5J408_9GAMM</name>
<keyword evidence="2 7" id="KW-0819">tRNA processing</keyword>
<evidence type="ECO:0000256" key="3">
    <source>
        <dbReference type="ARBA" id="ARBA00022722"/>
    </source>
</evidence>
<dbReference type="RefSeq" id="WP_107864251.1">
    <property type="nucleotide sequence ID" value="NZ_QAON01000001.1"/>
</dbReference>
<evidence type="ECO:0000256" key="6">
    <source>
        <dbReference type="ARBA" id="ARBA00022884"/>
    </source>
</evidence>
<evidence type="ECO:0000313" key="10">
    <source>
        <dbReference type="Proteomes" id="UP000244223"/>
    </source>
</evidence>
<gene>
    <name evidence="7" type="primary">rnpA</name>
    <name evidence="9" type="ORF">C8N29_101306</name>
</gene>
<protein>
    <recommendedName>
        <fullName evidence="7 8">Ribonuclease P protein component</fullName>
        <shortName evidence="7">RNase P protein</shortName>
        <shortName evidence="7">RNaseP protein</shortName>
        <ecNumber evidence="7 8">3.1.26.5</ecNumber>
    </recommendedName>
    <alternativeName>
        <fullName evidence="7">Protein C5</fullName>
    </alternativeName>
</protein>
<dbReference type="Proteomes" id="UP000244223">
    <property type="component" value="Unassembled WGS sequence"/>
</dbReference>
<dbReference type="NCBIfam" id="TIGR00188">
    <property type="entry name" value="rnpA"/>
    <property type="match status" value="1"/>
</dbReference>
<keyword evidence="10" id="KW-1185">Reference proteome</keyword>
<dbReference type="SUPFAM" id="SSF54211">
    <property type="entry name" value="Ribosomal protein S5 domain 2-like"/>
    <property type="match status" value="1"/>
</dbReference>
<sequence>MSQLRPYLFRPEQRLRTSASFQAVFDSPLCKVAQPQFLVLVAKNQQPKTRIGFVIARKKVRFAVERNRIKRLVRQSFRLHQYELPAVDIVFIARQGIDSLANHELTKALDKTWQQLNRRYHASLKATDENSISHSHPRV</sequence>
<dbReference type="GO" id="GO:0000049">
    <property type="term" value="F:tRNA binding"/>
    <property type="evidence" value="ECO:0007669"/>
    <property type="project" value="UniProtKB-UniRule"/>
</dbReference>
<accession>A0A2T5J408</accession>
<comment type="catalytic activity">
    <reaction evidence="7">
        <text>Endonucleolytic cleavage of RNA, removing 5'-extranucleotides from tRNA precursor.</text>
        <dbReference type="EC" id="3.1.26.5"/>
    </reaction>
</comment>
<comment type="caution">
    <text evidence="9">The sequence shown here is derived from an EMBL/GenBank/DDBJ whole genome shotgun (WGS) entry which is preliminary data.</text>
</comment>
<comment type="similarity">
    <text evidence="7">Belongs to the RnpA family.</text>
</comment>
<dbReference type="EC" id="3.1.26.5" evidence="7 8"/>
<evidence type="ECO:0000256" key="1">
    <source>
        <dbReference type="ARBA" id="ARBA00002663"/>
    </source>
</evidence>
<dbReference type="GO" id="GO:0030677">
    <property type="term" value="C:ribonuclease P complex"/>
    <property type="evidence" value="ECO:0007669"/>
    <property type="project" value="TreeGrafter"/>
</dbReference>
<dbReference type="EMBL" id="QAON01000001">
    <property type="protein sequence ID" value="PTQ91233.1"/>
    <property type="molecule type" value="Genomic_DNA"/>
</dbReference>
<evidence type="ECO:0000256" key="2">
    <source>
        <dbReference type="ARBA" id="ARBA00022694"/>
    </source>
</evidence>
<dbReference type="GO" id="GO:0004526">
    <property type="term" value="F:ribonuclease P activity"/>
    <property type="evidence" value="ECO:0007669"/>
    <property type="project" value="UniProtKB-UniRule"/>
</dbReference>
<dbReference type="Pfam" id="PF00825">
    <property type="entry name" value="Ribonuclease_P"/>
    <property type="match status" value="1"/>
</dbReference>
<dbReference type="GO" id="GO:0001682">
    <property type="term" value="P:tRNA 5'-leader removal"/>
    <property type="evidence" value="ECO:0007669"/>
    <property type="project" value="UniProtKB-UniRule"/>
</dbReference>
<keyword evidence="3 7" id="KW-0540">Nuclease</keyword>
<dbReference type="AlphaFoldDB" id="A0A2T5J408"/>
<comment type="subunit">
    <text evidence="7">Consists of a catalytic RNA component (M1 or rnpB) and a protein subunit.</text>
</comment>
<evidence type="ECO:0000313" key="9">
    <source>
        <dbReference type="EMBL" id="PTQ91233.1"/>
    </source>
</evidence>
<dbReference type="InterPro" id="IPR020539">
    <property type="entry name" value="RNase_P_CS"/>
</dbReference>
<dbReference type="InterPro" id="IPR014721">
    <property type="entry name" value="Ribsml_uS5_D2-typ_fold_subgr"/>
</dbReference>
<dbReference type="PANTHER" id="PTHR33992:SF1">
    <property type="entry name" value="RIBONUCLEASE P PROTEIN COMPONENT"/>
    <property type="match status" value="1"/>
</dbReference>
<dbReference type="OrthoDB" id="9810867at2"/>
<keyword evidence="5 7" id="KW-0378">Hydrolase</keyword>
<dbReference type="GO" id="GO:0042781">
    <property type="term" value="F:3'-tRNA processing endoribonuclease activity"/>
    <property type="evidence" value="ECO:0007669"/>
    <property type="project" value="TreeGrafter"/>
</dbReference>
<evidence type="ECO:0000256" key="4">
    <source>
        <dbReference type="ARBA" id="ARBA00022759"/>
    </source>
</evidence>
<dbReference type="PROSITE" id="PS00648">
    <property type="entry name" value="RIBONUCLEASE_P"/>
    <property type="match status" value="1"/>
</dbReference>
<dbReference type="HAMAP" id="MF_00227">
    <property type="entry name" value="RNase_P"/>
    <property type="match status" value="1"/>
</dbReference>
<evidence type="ECO:0000256" key="8">
    <source>
        <dbReference type="NCBIfam" id="TIGR00188"/>
    </source>
</evidence>
<keyword evidence="4 7" id="KW-0255">Endonuclease</keyword>
<dbReference type="PANTHER" id="PTHR33992">
    <property type="entry name" value="RIBONUCLEASE P PROTEIN COMPONENT"/>
    <property type="match status" value="1"/>
</dbReference>
<evidence type="ECO:0000256" key="7">
    <source>
        <dbReference type="HAMAP-Rule" id="MF_00227"/>
    </source>
</evidence>
<comment type="function">
    <text evidence="1 7">RNaseP catalyzes the removal of the 5'-leader sequence from pre-tRNA to produce the mature 5'-terminus. It can also cleave other RNA substrates such as 4.5S RNA. The protein component plays an auxiliary but essential role in vivo by binding to the 5'-leader sequence and broadening the substrate specificity of the ribozyme.</text>
</comment>